<evidence type="ECO:0000313" key="7">
    <source>
        <dbReference type="Proteomes" id="UP000420562"/>
    </source>
</evidence>
<feature type="domain" description="DinB-like" evidence="5">
    <location>
        <begin position="44"/>
        <end position="162"/>
    </location>
</feature>
<dbReference type="NCBIfam" id="TIGR04344">
    <property type="entry name" value="ovoA_Nterm"/>
    <property type="match status" value="1"/>
</dbReference>
<evidence type="ECO:0000259" key="5">
    <source>
        <dbReference type="Pfam" id="PF12867"/>
    </source>
</evidence>
<sequence length="705" mass="81385">MDLKNTRTTILDQGDPEQKRAEILDYFHRTFDIDENLYETLRHDDTFYLRADRLRHPLIFYFGHTATFFINKLTIAKAIDSRINPRFESLFAVGVDEMSWDDLDATHYDWPTRQEVKEYRDKVRELVDGLIRRLPLKLPITWDDPFWAVMMGIEHERIHLETSSVLIRQLPIDQVVQLPFWAICTEAGEPPENRLLQVAGGPVVLGKAADHPLYGWDNEYGRHEATVAGFKASQCLVSNREFLAFVQAGGYGERQWWTEEGWNWREFKGAEHPLFWIKNDGGWKLRTMALEIDLPWNWPVEVNFLEAKAFCNWKATAAGLPIRLPTEDEWTRLRNVCAIPDQPWWEKAPGNINLEYWSSSCPVDRFRSGDFFDVVGNVWQWTETPIYPFHGFRIHPWYDDFSTPTFDTRHNLIKGGSWISTGNEATRDARYAFRRHFFQHAGFRYVESTAAVEVHQDQYETDTLTAQYCDAHYGAEHFGVANFPATCAKLCLEAMAGRSKGRALDLGCALGRASFELARGGFQEVTGLDFSTRFFRLAARMQEEGYLRYAFPEEGEILSFHEVGLADLGLEGGRDRVEFSQADACNLPEKFTGYDLVLAANLIDRLYSPRRFLSTIHERINPGGVLVITSPYTWLEEFTKKEEWLGGYKDAGENVTSLEGLKSALAPRFRMLGEPRDIPFVIRETRRKFQHTIAEMTVWELKGGC</sequence>
<evidence type="ECO:0000259" key="4">
    <source>
        <dbReference type="Pfam" id="PF03781"/>
    </source>
</evidence>
<dbReference type="InterPro" id="IPR051043">
    <property type="entry name" value="Sulfatase_Mod_Factor_Kinase"/>
</dbReference>
<dbReference type="Gene3D" id="3.40.50.150">
    <property type="entry name" value="Vaccinia Virus protein VP39"/>
    <property type="match status" value="1"/>
</dbReference>
<reference evidence="6 7" key="1">
    <citation type="submission" date="2019-09" db="EMBL/GenBank/DDBJ databases">
        <title>Geobacter sp. Red96, a novel strain isolated from paddy soil.</title>
        <authorList>
            <person name="Xu Z."/>
            <person name="Masuda Y."/>
            <person name="Itoh H."/>
            <person name="Senoo K."/>
        </authorList>
    </citation>
    <scope>NUCLEOTIDE SEQUENCE [LARGE SCALE GENOMIC DNA]</scope>
    <source>
        <strain evidence="6 7">Red96</strain>
    </source>
</reference>
<keyword evidence="2" id="KW-0408">Iron</keyword>
<name>A0A7J4ZS08_9BACT</name>
<evidence type="ECO:0000256" key="3">
    <source>
        <dbReference type="ARBA" id="ARBA00037882"/>
    </source>
</evidence>
<dbReference type="AlphaFoldDB" id="A0A7J4ZS08"/>
<dbReference type="FunFam" id="3.90.1580.10:FF:000006">
    <property type="entry name" value="Generic methyltransferase, putative"/>
    <property type="match status" value="1"/>
</dbReference>
<dbReference type="InterPro" id="IPR016187">
    <property type="entry name" value="CTDL_fold"/>
</dbReference>
<accession>A0A7J4ZS08</accession>
<evidence type="ECO:0000313" key="6">
    <source>
        <dbReference type="EMBL" id="KAB0666009.1"/>
    </source>
</evidence>
<gene>
    <name evidence="6" type="primary">ovoA</name>
    <name evidence="6" type="ORF">F6V25_05905</name>
</gene>
<comment type="caution">
    <text evidence="6">The sequence shown here is derived from an EMBL/GenBank/DDBJ whole genome shotgun (WGS) entry which is preliminary data.</text>
</comment>
<evidence type="ECO:0000256" key="2">
    <source>
        <dbReference type="ARBA" id="ARBA00023004"/>
    </source>
</evidence>
<evidence type="ECO:0000256" key="1">
    <source>
        <dbReference type="ARBA" id="ARBA00023002"/>
    </source>
</evidence>
<dbReference type="PANTHER" id="PTHR23150:SF26">
    <property type="entry name" value="GENERIC METHYLTRANSFERASE"/>
    <property type="match status" value="1"/>
</dbReference>
<dbReference type="Pfam" id="PF03781">
    <property type="entry name" value="FGE-sulfatase"/>
    <property type="match status" value="1"/>
</dbReference>
<dbReference type="SUPFAM" id="SSF53335">
    <property type="entry name" value="S-adenosyl-L-methionine-dependent methyltransferases"/>
    <property type="match status" value="1"/>
</dbReference>
<keyword evidence="1" id="KW-0560">Oxidoreductase</keyword>
<dbReference type="Pfam" id="PF12867">
    <property type="entry name" value="DinB_2"/>
    <property type="match status" value="1"/>
</dbReference>
<organism evidence="6 7">
    <name type="scientific">Oryzomonas japonica</name>
    <dbReference type="NCBI Taxonomy" id="2603858"/>
    <lineage>
        <taxon>Bacteria</taxon>
        <taxon>Pseudomonadati</taxon>
        <taxon>Thermodesulfobacteriota</taxon>
        <taxon>Desulfuromonadia</taxon>
        <taxon>Geobacterales</taxon>
        <taxon>Geobacteraceae</taxon>
        <taxon>Oryzomonas</taxon>
    </lineage>
</organism>
<feature type="domain" description="Sulfatase-modifying factor enzyme-like" evidence="4">
    <location>
        <begin position="194"/>
        <end position="446"/>
    </location>
</feature>
<dbReference type="RefSeq" id="WP_151127698.1">
    <property type="nucleotide sequence ID" value="NZ_VZQZ01000003.1"/>
</dbReference>
<proteinExistence type="predicted"/>
<dbReference type="Pfam" id="PF13489">
    <property type="entry name" value="Methyltransf_23"/>
    <property type="match status" value="1"/>
</dbReference>
<dbReference type="EMBL" id="VZQZ01000003">
    <property type="protein sequence ID" value="KAB0666009.1"/>
    <property type="molecule type" value="Genomic_DNA"/>
</dbReference>
<dbReference type="Proteomes" id="UP000420562">
    <property type="component" value="Unassembled WGS sequence"/>
</dbReference>
<dbReference type="NCBIfam" id="TIGR04345">
    <property type="entry name" value="ovoA_Cterm"/>
    <property type="match status" value="1"/>
</dbReference>
<dbReference type="GO" id="GO:0120147">
    <property type="term" value="F:formylglycine-generating oxidase activity"/>
    <property type="evidence" value="ECO:0007669"/>
    <property type="project" value="TreeGrafter"/>
</dbReference>
<dbReference type="PANTHER" id="PTHR23150">
    <property type="entry name" value="SULFATASE MODIFYING FACTOR 1, 2"/>
    <property type="match status" value="1"/>
</dbReference>
<dbReference type="InterPro" id="IPR042095">
    <property type="entry name" value="SUMF_sf"/>
</dbReference>
<dbReference type="InterPro" id="IPR029063">
    <property type="entry name" value="SAM-dependent_MTases_sf"/>
</dbReference>
<dbReference type="Gene3D" id="3.90.1580.10">
    <property type="entry name" value="paralog of FGE (formylglycine-generating enzyme)"/>
    <property type="match status" value="1"/>
</dbReference>
<dbReference type="InterPro" id="IPR005532">
    <property type="entry name" value="SUMF_dom"/>
</dbReference>
<keyword evidence="7" id="KW-1185">Reference proteome</keyword>
<dbReference type="InterPro" id="IPR027625">
    <property type="entry name" value="OvoA_Cterm"/>
</dbReference>
<dbReference type="SUPFAM" id="SSF56436">
    <property type="entry name" value="C-type lectin-like"/>
    <property type="match status" value="1"/>
</dbReference>
<dbReference type="InterPro" id="IPR027577">
    <property type="entry name" value="OvoA_Nterm"/>
</dbReference>
<protein>
    <submittedName>
        <fullName evidence="6">5-histidylcysteine sulfoxide synthase</fullName>
    </submittedName>
</protein>
<comment type="pathway">
    <text evidence="3">Amino-acid biosynthesis; ergothioneine biosynthesis.</text>
</comment>
<dbReference type="CDD" id="cd02440">
    <property type="entry name" value="AdoMet_MTases"/>
    <property type="match status" value="1"/>
</dbReference>
<dbReference type="InterPro" id="IPR024775">
    <property type="entry name" value="DinB-like"/>
</dbReference>